<keyword evidence="3" id="KW-1185">Reference proteome</keyword>
<dbReference type="Gene3D" id="3.40.50.150">
    <property type="entry name" value="Vaccinia Virus protein VP39"/>
    <property type="match status" value="1"/>
</dbReference>
<feature type="domain" description="Methyltransferase type 11" evidence="1">
    <location>
        <begin position="50"/>
        <end position="143"/>
    </location>
</feature>
<dbReference type="PANTHER" id="PTHR42912">
    <property type="entry name" value="METHYLTRANSFERASE"/>
    <property type="match status" value="1"/>
</dbReference>
<dbReference type="CDD" id="cd02440">
    <property type="entry name" value="AdoMet_MTases"/>
    <property type="match status" value="1"/>
</dbReference>
<dbReference type="RefSeq" id="WP_345395249.1">
    <property type="nucleotide sequence ID" value="NZ_BAABHG010000007.1"/>
</dbReference>
<keyword evidence="2" id="KW-0808">Transferase</keyword>
<keyword evidence="2" id="KW-0489">Methyltransferase</keyword>
<dbReference type="InterPro" id="IPR013216">
    <property type="entry name" value="Methyltransf_11"/>
</dbReference>
<dbReference type="Pfam" id="PF08241">
    <property type="entry name" value="Methyltransf_11"/>
    <property type="match status" value="1"/>
</dbReference>
<dbReference type="InterPro" id="IPR029063">
    <property type="entry name" value="SAM-dependent_MTases_sf"/>
</dbReference>
<organism evidence="2 3">
    <name type="scientific">Amycolatopsis samaneae</name>
    <dbReference type="NCBI Taxonomy" id="664691"/>
    <lineage>
        <taxon>Bacteria</taxon>
        <taxon>Bacillati</taxon>
        <taxon>Actinomycetota</taxon>
        <taxon>Actinomycetes</taxon>
        <taxon>Pseudonocardiales</taxon>
        <taxon>Pseudonocardiaceae</taxon>
        <taxon>Amycolatopsis</taxon>
    </lineage>
</organism>
<accession>A0ABW5GAT7</accession>
<name>A0ABW5GAT7_9PSEU</name>
<dbReference type="InterPro" id="IPR050508">
    <property type="entry name" value="Methyltransf_Superfamily"/>
</dbReference>
<dbReference type="SUPFAM" id="SSF53335">
    <property type="entry name" value="S-adenosyl-L-methionine-dependent methyltransferases"/>
    <property type="match status" value="1"/>
</dbReference>
<evidence type="ECO:0000313" key="3">
    <source>
        <dbReference type="Proteomes" id="UP001597419"/>
    </source>
</evidence>
<reference evidence="3" key="1">
    <citation type="journal article" date="2019" name="Int. J. Syst. Evol. Microbiol.">
        <title>The Global Catalogue of Microorganisms (GCM) 10K type strain sequencing project: providing services to taxonomists for standard genome sequencing and annotation.</title>
        <authorList>
            <consortium name="The Broad Institute Genomics Platform"/>
            <consortium name="The Broad Institute Genome Sequencing Center for Infectious Disease"/>
            <person name="Wu L."/>
            <person name="Ma J."/>
        </authorList>
    </citation>
    <scope>NUCLEOTIDE SEQUENCE [LARGE SCALE GENOMIC DNA]</scope>
    <source>
        <strain evidence="3">CGMCC 4.7643</strain>
    </source>
</reference>
<dbReference type="GO" id="GO:0008168">
    <property type="term" value="F:methyltransferase activity"/>
    <property type="evidence" value="ECO:0007669"/>
    <property type="project" value="UniProtKB-KW"/>
</dbReference>
<sequence>MDPIAATMRAVYDRGASSYAAATDDIGLFPGFEDELARFSRRLASGGSLLDLGCGTGRDVDWFAAQGFRVVAGDLSYRMLELVAGRTGEALGVQLEMTELPFGGSSFAGAWVCASMVHLPGCLLGQALHELYRVLCPGGAVAISMKEGRGEGWSAGKQLTEKRWFTHVCRDEFAGLLRAAGFAEVGTHPCPRPPWFVAEAVKPARGNSRSPDRSSAVSA</sequence>
<evidence type="ECO:0000313" key="2">
    <source>
        <dbReference type="EMBL" id="MFD2458200.1"/>
    </source>
</evidence>
<dbReference type="Proteomes" id="UP001597419">
    <property type="component" value="Unassembled WGS sequence"/>
</dbReference>
<gene>
    <name evidence="2" type="ORF">ACFSYJ_06310</name>
</gene>
<dbReference type="GO" id="GO:0032259">
    <property type="term" value="P:methylation"/>
    <property type="evidence" value="ECO:0007669"/>
    <property type="project" value="UniProtKB-KW"/>
</dbReference>
<evidence type="ECO:0000259" key="1">
    <source>
        <dbReference type="Pfam" id="PF08241"/>
    </source>
</evidence>
<dbReference type="EMBL" id="JBHUKU010000003">
    <property type="protein sequence ID" value="MFD2458200.1"/>
    <property type="molecule type" value="Genomic_DNA"/>
</dbReference>
<proteinExistence type="predicted"/>
<comment type="caution">
    <text evidence="2">The sequence shown here is derived from an EMBL/GenBank/DDBJ whole genome shotgun (WGS) entry which is preliminary data.</text>
</comment>
<protein>
    <submittedName>
        <fullName evidence="2">Class I SAM-dependent DNA methyltransferase</fullName>
    </submittedName>
</protein>